<dbReference type="Proteomes" id="UP001623591">
    <property type="component" value="Unassembled WGS sequence"/>
</dbReference>
<dbReference type="PANTHER" id="PTHR36932">
    <property type="entry name" value="CAPSULAR POLYSACCHARIDE BIOSYNTHESIS PROTEIN"/>
    <property type="match status" value="1"/>
</dbReference>
<organism evidence="1 2">
    <name type="scientific">Candidatus Clostridium stratigraminis</name>
    <dbReference type="NCBI Taxonomy" id="3381661"/>
    <lineage>
        <taxon>Bacteria</taxon>
        <taxon>Bacillati</taxon>
        <taxon>Bacillota</taxon>
        <taxon>Clostridia</taxon>
        <taxon>Eubacteriales</taxon>
        <taxon>Clostridiaceae</taxon>
        <taxon>Clostridium</taxon>
    </lineage>
</organism>
<dbReference type="EMBL" id="JBJHZZ010000002">
    <property type="protein sequence ID" value="MFL0246224.1"/>
    <property type="molecule type" value="Genomic_DNA"/>
</dbReference>
<dbReference type="SUPFAM" id="SSF56801">
    <property type="entry name" value="Acetyl-CoA synthetase-like"/>
    <property type="match status" value="1"/>
</dbReference>
<proteinExistence type="predicted"/>
<evidence type="ECO:0008006" key="3">
    <source>
        <dbReference type="Google" id="ProtNLM"/>
    </source>
</evidence>
<comment type="caution">
    <text evidence="1">The sequence shown here is derived from an EMBL/GenBank/DDBJ whole genome shotgun (WGS) entry which is preliminary data.</text>
</comment>
<dbReference type="InterPro" id="IPR042099">
    <property type="entry name" value="ANL_N_sf"/>
</dbReference>
<protein>
    <recommendedName>
        <fullName evidence="3">Phenylacetate-CoA ligase</fullName>
    </recommendedName>
</protein>
<name>A0ABW8T506_9CLOT</name>
<evidence type="ECO:0000313" key="2">
    <source>
        <dbReference type="Proteomes" id="UP001623591"/>
    </source>
</evidence>
<evidence type="ECO:0000313" key="1">
    <source>
        <dbReference type="EMBL" id="MFL0246224.1"/>
    </source>
</evidence>
<keyword evidence="2" id="KW-1185">Reference proteome</keyword>
<dbReference type="RefSeq" id="WP_406768701.1">
    <property type="nucleotide sequence ID" value="NZ_JBJHZZ010000002.1"/>
</dbReference>
<sequence>MNYKYVKKISELCPQSIKRIFAPILRKKLVNNKDFLDTYYKLDKYDELSEEEKKKKQFEKLKEILIYCDDNVSYYKDIFKEAKFDPREMTDFKDIEVLPFTNKAIFLANENKLLSKLDINHYVAYTGGSSGKPLKICLDRESIFKERAFVYHYWSKFGYNYKTSKMITFRGLEFNGKIAKYNPVYNEIVLSPFSLNEDNIHKYLKIIREFKPEFISGYPSIVKNFCTLIEKTNTKVNIKYVFFISEFCPKEDNDYIKNILGCDTCIFYGHSERSVFGGKYEDHYEFNKIYGYTEFIPTSVKNEFRLACTGFLSYKMPFVRYMTDDIVRIENNKVVEIIGHNDSEVLIGKNNEKISIAAINFHSNAFNKIRQFQFEQFEIGKANLNLLMEDIITEEDKVNIRKALDTKIKDVLDIQIKIVDEISLTKRGKRKLIIQHVDMV</sequence>
<gene>
    <name evidence="1" type="ORF">ACJDUG_04425</name>
</gene>
<dbReference type="PANTHER" id="PTHR36932:SF1">
    <property type="entry name" value="CAPSULAR POLYSACCHARIDE BIOSYNTHESIS PROTEIN"/>
    <property type="match status" value="1"/>
</dbReference>
<dbReference type="InterPro" id="IPR053158">
    <property type="entry name" value="CapK_Type1_Caps_Biosynth"/>
</dbReference>
<reference evidence="1 2" key="1">
    <citation type="submission" date="2024-11" db="EMBL/GenBank/DDBJ databases">
        <authorList>
            <person name="Heng Y.C."/>
            <person name="Lim A.C.H."/>
            <person name="Lee J.K.Y."/>
            <person name="Kittelmann S."/>
        </authorList>
    </citation>
    <scope>NUCLEOTIDE SEQUENCE [LARGE SCALE GENOMIC DNA]</scope>
    <source>
        <strain evidence="1 2">WILCCON 0185</strain>
    </source>
</reference>
<dbReference type="Gene3D" id="3.40.50.12780">
    <property type="entry name" value="N-terminal domain of ligase-like"/>
    <property type="match status" value="1"/>
</dbReference>
<accession>A0ABW8T506</accession>